<protein>
    <submittedName>
        <fullName evidence="5">Type II secretion system protein E</fullName>
    </submittedName>
</protein>
<evidence type="ECO:0000259" key="4">
    <source>
        <dbReference type="Pfam" id="PF00437"/>
    </source>
</evidence>
<evidence type="ECO:0000256" key="3">
    <source>
        <dbReference type="ARBA" id="ARBA00022840"/>
    </source>
</evidence>
<dbReference type="InterPro" id="IPR001482">
    <property type="entry name" value="T2SS/T4SS_dom"/>
</dbReference>
<evidence type="ECO:0000313" key="5">
    <source>
        <dbReference type="EMBL" id="QDS86849.1"/>
    </source>
</evidence>
<accession>A0A517LW71</accession>
<dbReference type="PANTHER" id="PTHR30258:SF2">
    <property type="entry name" value="COMG OPERON PROTEIN 1"/>
    <property type="match status" value="1"/>
</dbReference>
<keyword evidence="6" id="KW-1185">Reference proteome</keyword>
<dbReference type="EMBL" id="CP036261">
    <property type="protein sequence ID" value="QDS86849.1"/>
    <property type="molecule type" value="Genomic_DNA"/>
</dbReference>
<feature type="domain" description="Bacterial type II secretion system protein E" evidence="4">
    <location>
        <begin position="44"/>
        <end position="440"/>
    </location>
</feature>
<keyword evidence="2" id="KW-0547">Nucleotide-binding</keyword>
<name>A0A517LW71_9BACT</name>
<dbReference type="GO" id="GO:0005886">
    <property type="term" value="C:plasma membrane"/>
    <property type="evidence" value="ECO:0007669"/>
    <property type="project" value="TreeGrafter"/>
</dbReference>
<dbReference type="KEGG" id="ruv:EC9_10240"/>
<dbReference type="SUPFAM" id="SSF52540">
    <property type="entry name" value="P-loop containing nucleoside triphosphate hydrolases"/>
    <property type="match status" value="1"/>
</dbReference>
<dbReference type="AlphaFoldDB" id="A0A517LW71"/>
<dbReference type="PANTHER" id="PTHR30258">
    <property type="entry name" value="TYPE II SECRETION SYSTEM PROTEIN GSPE-RELATED"/>
    <property type="match status" value="1"/>
</dbReference>
<evidence type="ECO:0000256" key="2">
    <source>
        <dbReference type="ARBA" id="ARBA00022741"/>
    </source>
</evidence>
<dbReference type="Pfam" id="PF00437">
    <property type="entry name" value="T2SSE"/>
    <property type="match status" value="1"/>
</dbReference>
<keyword evidence="3" id="KW-0067">ATP-binding</keyword>
<organism evidence="5 6">
    <name type="scientific">Rosistilla ulvae</name>
    <dbReference type="NCBI Taxonomy" id="1930277"/>
    <lineage>
        <taxon>Bacteria</taxon>
        <taxon>Pseudomonadati</taxon>
        <taxon>Planctomycetota</taxon>
        <taxon>Planctomycetia</taxon>
        <taxon>Pirellulales</taxon>
        <taxon>Pirellulaceae</taxon>
        <taxon>Rosistilla</taxon>
    </lineage>
</organism>
<proteinExistence type="inferred from homology"/>
<dbReference type="Gene3D" id="3.30.450.90">
    <property type="match status" value="1"/>
</dbReference>
<evidence type="ECO:0000313" key="6">
    <source>
        <dbReference type="Proteomes" id="UP000319557"/>
    </source>
</evidence>
<comment type="similarity">
    <text evidence="1">Belongs to the GSP E family.</text>
</comment>
<sequence>MAKQQEEPQLWQTVAPCEFKGIHEDSGLAQGLLISARQSPGFPVLAGQLGHAFANRATHLMLDYNAQMVNMRYQIDGMWEQLPPLPRDAGDAMLVAAKTLCRMNPADRKNAQQGKTLAILGRDKYNVKIQSQGVPTGERVMLTLDKKEIPFKTLDDLGMRDKMQVQLKEALNDKGHMVVISAPKGGGLTTSWTIALEAADKFVSDFQAIEPKGSDEPDIINVSPNYFGPDAKNDTARDAVRALSLREPDVFVMPELYDEETIKLLHGQTKIEKQVISRIVASDAVEACARLVHKYRGTAKEIVDMLSHVTNVRLARRLCETCRQGFTPPPQLLQKLGIPQGRVAMMYQPFVPPPIEQQVDEKGNPAPLPPCPKCANRGYYGRFGIYELLTVGPKLKDALLKTGDVNKLRQVAKAEGHRNLQDEGIMAVARGTTSLEEMRRIFSSGNK</sequence>
<dbReference type="OrthoDB" id="244550at2"/>
<gene>
    <name evidence="5" type="primary">gspE</name>
    <name evidence="5" type="ORF">EC9_10240</name>
</gene>
<evidence type="ECO:0000256" key="1">
    <source>
        <dbReference type="ARBA" id="ARBA00006611"/>
    </source>
</evidence>
<dbReference type="GO" id="GO:0016887">
    <property type="term" value="F:ATP hydrolysis activity"/>
    <property type="evidence" value="ECO:0007669"/>
    <property type="project" value="TreeGrafter"/>
</dbReference>
<dbReference type="Proteomes" id="UP000319557">
    <property type="component" value="Chromosome"/>
</dbReference>
<reference evidence="5 6" key="1">
    <citation type="submission" date="2019-02" db="EMBL/GenBank/DDBJ databases">
        <title>Deep-cultivation of Planctomycetes and their phenomic and genomic characterization uncovers novel biology.</title>
        <authorList>
            <person name="Wiegand S."/>
            <person name="Jogler M."/>
            <person name="Boedeker C."/>
            <person name="Pinto D."/>
            <person name="Vollmers J."/>
            <person name="Rivas-Marin E."/>
            <person name="Kohn T."/>
            <person name="Peeters S.H."/>
            <person name="Heuer A."/>
            <person name="Rast P."/>
            <person name="Oberbeckmann S."/>
            <person name="Bunk B."/>
            <person name="Jeske O."/>
            <person name="Meyerdierks A."/>
            <person name="Storesund J.E."/>
            <person name="Kallscheuer N."/>
            <person name="Luecker S."/>
            <person name="Lage O.M."/>
            <person name="Pohl T."/>
            <person name="Merkel B.J."/>
            <person name="Hornburger P."/>
            <person name="Mueller R.-W."/>
            <person name="Bruemmer F."/>
            <person name="Labrenz M."/>
            <person name="Spormann A.M."/>
            <person name="Op den Camp H."/>
            <person name="Overmann J."/>
            <person name="Amann R."/>
            <person name="Jetten M.S.M."/>
            <person name="Mascher T."/>
            <person name="Medema M.H."/>
            <person name="Devos D.P."/>
            <person name="Kaster A.-K."/>
            <person name="Ovreas L."/>
            <person name="Rohde M."/>
            <person name="Galperin M.Y."/>
            <person name="Jogler C."/>
        </authorList>
    </citation>
    <scope>NUCLEOTIDE SEQUENCE [LARGE SCALE GENOMIC DNA]</scope>
    <source>
        <strain evidence="5 6">EC9</strain>
    </source>
</reference>
<dbReference type="InterPro" id="IPR027417">
    <property type="entry name" value="P-loop_NTPase"/>
</dbReference>
<dbReference type="RefSeq" id="WP_145342826.1">
    <property type="nucleotide sequence ID" value="NZ_CP036261.1"/>
</dbReference>
<dbReference type="Gene3D" id="3.40.50.300">
    <property type="entry name" value="P-loop containing nucleotide triphosphate hydrolases"/>
    <property type="match status" value="1"/>
</dbReference>
<dbReference type="GO" id="GO:0005524">
    <property type="term" value="F:ATP binding"/>
    <property type="evidence" value="ECO:0007669"/>
    <property type="project" value="UniProtKB-KW"/>
</dbReference>